<dbReference type="PRINTS" id="PR00507">
    <property type="entry name" value="N12N6MTFRASE"/>
</dbReference>
<dbReference type="InterPro" id="IPR050953">
    <property type="entry name" value="N4_N6_ade-DNA_methylase"/>
</dbReference>
<dbReference type="Pfam" id="PF22837">
    <property type="entry name" value="M_Eco57I_C"/>
    <property type="match status" value="1"/>
</dbReference>
<sequence length="569" mass="62208">MMARNLAISANSEQFQDGGPLGETEEAGLLQINGLSVPQRRFLGAYYTPDDVAVCIAQWAIADANGNILDPSFGGCAFMQAAASILKGMGRRQPGRNVFGVDIDETCARFVHDCSDLVEANVVFKDFLAVQPAELPGAPFHAIVGNPPYVRHHWLKDERRALARRIAEESGHRLPETASLWAYFVLHALAFLEPSGRLGMLVPEAILQADYAMAVRAALEQRFERVRLIHLRQRLFDGTDEPVVLIAAEGFGCRGSLQVLSVDTADELSAVLKGNAPLPRGTTLPNGRRIAAEALRVMGTIESSRQTVRFGELATPQIGIVTGANSHFIRSEEELVDIGIPASARVPILSRTRWLAGLEFTPEDHEAAAESGARAFLVRPTAAMEPAPGVQRWIEDGLKAGVDKRYKCSKREPWYRVDLSERPDAFVTSTRLGPPLLVLNRGTFRCTNALYAARWNAACDVPPEVVTIGFATTFVALWSELNGRRYGGGVLKLDLTALCKLPVPIALDAIRAFQHVDEALRCGDEPAARAIADDLVLRRGIGVSRAKIDLMRNSLTELTRQRIPKGEEL</sequence>
<dbReference type="GO" id="GO:0009007">
    <property type="term" value="F:site-specific DNA-methyltransferase (adenine-specific) activity"/>
    <property type="evidence" value="ECO:0007669"/>
    <property type="project" value="UniProtKB-EC"/>
</dbReference>
<reference evidence="9 10" key="1">
    <citation type="submission" date="2015-08" db="EMBL/GenBank/DDBJ databases">
        <authorList>
            <person name="Babu N.S."/>
            <person name="Beckwith C.J."/>
            <person name="Beseler K.G."/>
            <person name="Brison A."/>
            <person name="Carone J.V."/>
            <person name="Caskin T.P."/>
            <person name="Diamond M."/>
            <person name="Durham M.E."/>
            <person name="Foxe J.M."/>
            <person name="Go M."/>
            <person name="Henderson B.A."/>
            <person name="Jones I.B."/>
            <person name="McGettigan J.A."/>
            <person name="Micheletti S.J."/>
            <person name="Nasrallah M.E."/>
            <person name="Ortiz D."/>
            <person name="Piller C.R."/>
            <person name="Privatt S.R."/>
            <person name="Schneider S.L."/>
            <person name="Sharp S."/>
            <person name="Smith T.C."/>
            <person name="Stanton J.D."/>
            <person name="Ullery H.E."/>
            <person name="Wilson R.J."/>
            <person name="Serrano M.G."/>
            <person name="Buck G."/>
            <person name="Lee V."/>
            <person name="Wang Y."/>
            <person name="Carvalho R."/>
            <person name="Voegtly L."/>
            <person name="Shi R."/>
            <person name="Duckworth R."/>
            <person name="Johnson A."/>
            <person name="Loviza R."/>
            <person name="Walstead R."/>
            <person name="Shah Z."/>
            <person name="Kiflezghi M."/>
            <person name="Wade K."/>
            <person name="Ball S.L."/>
            <person name="Bradley K.W."/>
            <person name="Asai D.J."/>
            <person name="Bowman C.A."/>
            <person name="Russell D.A."/>
            <person name="Pope W.H."/>
            <person name="Jacobs-Sera D."/>
            <person name="Hendrix R.W."/>
            <person name="Hatfull G.F."/>
        </authorList>
    </citation>
    <scope>NUCLEOTIDE SEQUENCE [LARGE SCALE GENOMIC DNA]</scope>
    <source>
        <strain evidence="9 10">DSM 27710</strain>
    </source>
</reference>
<dbReference type="SUPFAM" id="SSF53335">
    <property type="entry name" value="S-adenosyl-L-methionine-dependent methyltransferases"/>
    <property type="match status" value="1"/>
</dbReference>
<gene>
    <name evidence="9" type="ORF">AKJ08_3038</name>
</gene>
<dbReference type="EMBL" id="CP012332">
    <property type="protein sequence ID" value="AKU92651.1"/>
    <property type="molecule type" value="Genomic_DNA"/>
</dbReference>
<evidence type="ECO:0000256" key="1">
    <source>
        <dbReference type="ARBA" id="ARBA00006594"/>
    </source>
</evidence>
<protein>
    <submittedName>
        <fullName evidence="9">Modification methylase XamI</fullName>
    </submittedName>
</protein>
<dbReference type="GO" id="GO:0032259">
    <property type="term" value="P:methylation"/>
    <property type="evidence" value="ECO:0007669"/>
    <property type="project" value="UniProtKB-KW"/>
</dbReference>
<dbReference type="InterPro" id="IPR054520">
    <property type="entry name" value="M_Eco57I_C"/>
</dbReference>
<feature type="domain" description="DNA methylase adenine-specific" evidence="7">
    <location>
        <begin position="44"/>
        <end position="246"/>
    </location>
</feature>
<keyword evidence="5" id="KW-0680">Restriction system</keyword>
<comment type="similarity">
    <text evidence="1">Belongs to the N(4)/N(6)-methyltransferase family.</text>
</comment>
<evidence type="ECO:0000256" key="2">
    <source>
        <dbReference type="ARBA" id="ARBA00022603"/>
    </source>
</evidence>
<dbReference type="GO" id="GO:0008170">
    <property type="term" value="F:N-methyltransferase activity"/>
    <property type="evidence" value="ECO:0007669"/>
    <property type="project" value="InterPro"/>
</dbReference>
<evidence type="ECO:0000256" key="5">
    <source>
        <dbReference type="ARBA" id="ARBA00022747"/>
    </source>
</evidence>
<dbReference type="InterPro" id="IPR002052">
    <property type="entry name" value="DNA_methylase_N6_adenine_CS"/>
</dbReference>
<evidence type="ECO:0000313" key="9">
    <source>
        <dbReference type="EMBL" id="AKU92651.1"/>
    </source>
</evidence>
<feature type="region of interest" description="Disordered" evidence="6">
    <location>
        <begin position="1"/>
        <end position="20"/>
    </location>
</feature>
<dbReference type="InterPro" id="IPR003356">
    <property type="entry name" value="DNA_methylase_A-5"/>
</dbReference>
<evidence type="ECO:0000256" key="4">
    <source>
        <dbReference type="ARBA" id="ARBA00022691"/>
    </source>
</evidence>
<dbReference type="KEGG" id="vin:AKJ08_3038"/>
<evidence type="ECO:0000313" key="10">
    <source>
        <dbReference type="Proteomes" id="UP000055590"/>
    </source>
</evidence>
<dbReference type="PANTHER" id="PTHR33841:SF5">
    <property type="entry name" value="DNA METHYLASE (MODIFICATION METHYLASE) (METHYLTRANSFERASE)-RELATED"/>
    <property type="match status" value="1"/>
</dbReference>
<dbReference type="Pfam" id="PF02384">
    <property type="entry name" value="N6_Mtase"/>
    <property type="match status" value="1"/>
</dbReference>
<dbReference type="GO" id="GO:0003677">
    <property type="term" value="F:DNA binding"/>
    <property type="evidence" value="ECO:0007669"/>
    <property type="project" value="InterPro"/>
</dbReference>
<accession>A0A0K1PGU5</accession>
<keyword evidence="3" id="KW-0808">Transferase</keyword>
<dbReference type="PROSITE" id="PS00092">
    <property type="entry name" value="N6_MTASE"/>
    <property type="match status" value="1"/>
</dbReference>
<dbReference type="REBASE" id="120856">
    <property type="entry name" value="M.Vin27710ORF3038P"/>
</dbReference>
<evidence type="ECO:0000259" key="8">
    <source>
        <dbReference type="Pfam" id="PF22837"/>
    </source>
</evidence>
<evidence type="ECO:0000259" key="7">
    <source>
        <dbReference type="Pfam" id="PF02384"/>
    </source>
</evidence>
<dbReference type="STRING" id="1391653.AKJ08_3038"/>
<dbReference type="GO" id="GO:0009307">
    <property type="term" value="P:DNA restriction-modification system"/>
    <property type="evidence" value="ECO:0007669"/>
    <property type="project" value="UniProtKB-KW"/>
</dbReference>
<dbReference type="Proteomes" id="UP000055590">
    <property type="component" value="Chromosome"/>
</dbReference>
<keyword evidence="4" id="KW-0949">S-adenosyl-L-methionine</keyword>
<dbReference type="InterPro" id="IPR029063">
    <property type="entry name" value="SAM-dependent_MTases_sf"/>
</dbReference>
<organism evidence="9 10">
    <name type="scientific">Vulgatibacter incomptus</name>
    <dbReference type="NCBI Taxonomy" id="1391653"/>
    <lineage>
        <taxon>Bacteria</taxon>
        <taxon>Pseudomonadati</taxon>
        <taxon>Myxococcota</taxon>
        <taxon>Myxococcia</taxon>
        <taxon>Myxococcales</taxon>
        <taxon>Cystobacterineae</taxon>
        <taxon>Vulgatibacteraceae</taxon>
        <taxon>Vulgatibacter</taxon>
    </lineage>
</organism>
<name>A0A0K1PGU5_9BACT</name>
<evidence type="ECO:0000256" key="6">
    <source>
        <dbReference type="SAM" id="MobiDB-lite"/>
    </source>
</evidence>
<dbReference type="Gene3D" id="3.40.50.150">
    <property type="entry name" value="Vaccinia Virus protein VP39"/>
    <property type="match status" value="1"/>
</dbReference>
<dbReference type="AlphaFoldDB" id="A0A0K1PGU5"/>
<evidence type="ECO:0000256" key="3">
    <source>
        <dbReference type="ARBA" id="ARBA00022679"/>
    </source>
</evidence>
<dbReference type="RefSeq" id="WP_082343220.1">
    <property type="nucleotide sequence ID" value="NZ_CP012332.1"/>
</dbReference>
<dbReference type="PANTHER" id="PTHR33841">
    <property type="entry name" value="DNA METHYLTRANSFERASE YEEA-RELATED"/>
    <property type="match status" value="1"/>
</dbReference>
<dbReference type="OrthoDB" id="9784823at2"/>
<proteinExistence type="inferred from homology"/>
<keyword evidence="10" id="KW-1185">Reference proteome</keyword>
<keyword evidence="2 9" id="KW-0489">Methyltransferase</keyword>
<feature type="domain" description="Type II methyltransferase M.Eco57I C-terminal" evidence="8">
    <location>
        <begin position="291"/>
        <end position="537"/>
    </location>
</feature>